<dbReference type="Pfam" id="PF00353">
    <property type="entry name" value="HemolysinCabind"/>
    <property type="match status" value="2"/>
</dbReference>
<evidence type="ECO:0000313" key="3">
    <source>
        <dbReference type="Proteomes" id="UP001364156"/>
    </source>
</evidence>
<evidence type="ECO:0000313" key="2">
    <source>
        <dbReference type="EMBL" id="WWR48007.1"/>
    </source>
</evidence>
<dbReference type="InterPro" id="IPR001343">
    <property type="entry name" value="Hemolysn_Ca-bd"/>
</dbReference>
<keyword evidence="3" id="KW-1185">Reference proteome</keyword>
<feature type="domain" description="CHRD" evidence="1">
    <location>
        <begin position="941"/>
        <end position="998"/>
    </location>
</feature>
<accession>A0ABZ2HL02</accession>
<dbReference type="EMBL" id="CP146069">
    <property type="protein sequence ID" value="WWR48007.1"/>
    <property type="molecule type" value="Genomic_DNA"/>
</dbReference>
<dbReference type="InterPro" id="IPR010895">
    <property type="entry name" value="CHRD"/>
</dbReference>
<organism evidence="2 3">
    <name type="scientific">Roseovarius phycicola</name>
    <dbReference type="NCBI Taxonomy" id="3080976"/>
    <lineage>
        <taxon>Bacteria</taxon>
        <taxon>Pseudomonadati</taxon>
        <taxon>Pseudomonadota</taxon>
        <taxon>Alphaproteobacteria</taxon>
        <taxon>Rhodobacterales</taxon>
        <taxon>Roseobacteraceae</taxon>
        <taxon>Roseovarius</taxon>
    </lineage>
</organism>
<dbReference type="RefSeq" id="WP_338550831.1">
    <property type="nucleotide sequence ID" value="NZ_CP146069.1"/>
</dbReference>
<feature type="domain" description="CHRD" evidence="1">
    <location>
        <begin position="1017"/>
        <end position="1103"/>
    </location>
</feature>
<dbReference type="InterPro" id="IPR011049">
    <property type="entry name" value="Serralysin-like_metalloprot_C"/>
</dbReference>
<name>A0ABZ2HL02_9RHOB</name>
<evidence type="ECO:0000259" key="1">
    <source>
        <dbReference type="Pfam" id="PF07452"/>
    </source>
</evidence>
<dbReference type="Proteomes" id="UP001364156">
    <property type="component" value="Chromosome"/>
</dbReference>
<dbReference type="Gene3D" id="2.150.10.10">
    <property type="entry name" value="Serralysin-like metalloprotease, C-terminal"/>
    <property type="match status" value="1"/>
</dbReference>
<dbReference type="InterPro" id="IPR018511">
    <property type="entry name" value="Hemolysin-typ_Ca-bd_CS"/>
</dbReference>
<dbReference type="SUPFAM" id="SSF51120">
    <property type="entry name" value="beta-Roll"/>
    <property type="match status" value="1"/>
</dbReference>
<dbReference type="PROSITE" id="PS00330">
    <property type="entry name" value="HEMOLYSIN_CALCIUM"/>
    <property type="match status" value="1"/>
</dbReference>
<sequence length="1246" mass="125387">MLFQLLSSLRARLLTSSSLAQETTRDGQTLFNNFFQSTVVDDTPAFVLANDFSRLLNFGEITTNNAVAAVQAQGEDVDVFNFRSGRIEANSGPDALATGIQVTGSADIRNFGEIAGEFNGVQFAGPESSGSLDNFRGGVISSDSRAVDIQGEGIDVRNFGDIVGTGDQRNGTIYTNSTAEDITISNFSGGTIDAGEDNQGAGISLQVGDEVGDVVETDIFNGVGGVIQGRGQAASNTTLAGDGIRIDDGAEGAVLDTEIVNAGLISSESEQGTAGGIRIADGANAEGEILNTSTGVIEGAANGLYIGQGEHDLDVLNFGTIQSDSRAVNIDGTGVNLVNGGDIRGTDNQRNGTVYADGTADDFEVSNLSTGTIDAGEDNTGSGFGVEISDAEDGANSFTLDNAGTIQGRGNAAAGTNAAGDGVRIGNVGNVGTTDAVINNTGTIDSEGANGTVAGVRFVNGVSFQGEFNNSGDISGVQNGVYFGNPVAGEGADHTGGVFNNLEGGTISSDSRAFNIDGIGLEVNNAGDIIGTDSQRNGTVYADGTAQDFTFNNLETGVIDAGEGNEGSGFGAEIDGENTFELNNEGTIQGRGNAAAGVNAAGDGIRIGNVGNSGTFDGTIVNSGLVASEGANGTVGAFRSVNNINFQGELVNEESGVFEGGQNGVYFGTGDHTGGSFVNRGTVTSDSRALNIDGEGLEVVNEGDILGTGNQRNGTVYADGTADNYSFTNSGTVDAGLGNNGSAVSLQTGDEAGDVVSAVIVNEEGGVFQGRGDAVEGNQVGDGLRLFTSQEDASFAGVVINEGLIAGSEGSDAAAGLRVDGGLNHLGAVLNEGEIRGTVNAIDASDAGTVTIVNDDEGVINGNVLLSDGDDIFVDLGVTNGEIVGGAGDDVIIAGEADNVITGGLGNDFIDGGDGIDTADFSDLDVAVTVNLDANGNGTATRDTGFNVSVANQAVVSPGQFGSAIANGAQFVEQALAGNLYYNIHTSDFPGGEIRGQLEVVSDTGVGHDRVIELAGSLDAAQEPGPTSDSLATGEATLTISFNEAGEVVYSSELSVVGLNEADLNTPIPGVVSAIHLHNAPAGANGPVVQDTLVDAGATLDVNATGGTGVVGLDVIDNQVETDVLSSIENVIGSDDGDVILGSDLSNVLNGADGDDLINGEGGDDILIGGEGADTFVFGENFGNDLIQDFQVGLDQLQFGDFGPDFGGPVSVSQDGADALISFGDQGSVRLAGVSSSDLNDDDFVA</sequence>
<reference evidence="2 3" key="1">
    <citation type="submission" date="2023-10" db="EMBL/GenBank/DDBJ databases">
        <title>Roseovarius strain S88 nov., isolated from a marine algae.</title>
        <authorList>
            <person name="Lee M.W."/>
            <person name="Lee J.K."/>
            <person name="Kim J.M."/>
            <person name="Choi D.G."/>
            <person name="Baek J.H."/>
            <person name="Bayburt H."/>
            <person name="Jung J.J."/>
            <person name="Han D.M."/>
            <person name="Jeon C.O."/>
        </authorList>
    </citation>
    <scope>NUCLEOTIDE SEQUENCE [LARGE SCALE GENOMIC DNA]</scope>
    <source>
        <strain evidence="2 3">S88</strain>
    </source>
</reference>
<dbReference type="Pfam" id="PF07452">
    <property type="entry name" value="CHRD"/>
    <property type="match status" value="2"/>
</dbReference>
<dbReference type="PRINTS" id="PR00313">
    <property type="entry name" value="CABNDNGRPT"/>
</dbReference>
<proteinExistence type="predicted"/>
<gene>
    <name evidence="2" type="ORF">RZ517_07520</name>
</gene>
<protein>
    <submittedName>
        <fullName evidence="2">CHRD domain-containing protein</fullName>
    </submittedName>
</protein>